<dbReference type="CDD" id="cd09019">
    <property type="entry name" value="galactose_mutarotase_like"/>
    <property type="match status" value="1"/>
</dbReference>
<organism evidence="4 5">
    <name type="scientific">Staphylococcus felis</name>
    <dbReference type="NCBI Taxonomy" id="46127"/>
    <lineage>
        <taxon>Bacteria</taxon>
        <taxon>Bacillati</taxon>
        <taxon>Bacillota</taxon>
        <taxon>Bacilli</taxon>
        <taxon>Bacillales</taxon>
        <taxon>Staphylococcaceae</taxon>
        <taxon>Staphylococcus</taxon>
    </lineage>
</organism>
<dbReference type="OrthoDB" id="9779408at2"/>
<dbReference type="InterPro" id="IPR011013">
    <property type="entry name" value="Gal_mutarotase_sf_dom"/>
</dbReference>
<dbReference type="AlphaFoldDB" id="A0A3E0IMS2"/>
<dbReference type="GO" id="GO:0004034">
    <property type="term" value="F:aldose 1-epimerase activity"/>
    <property type="evidence" value="ECO:0007669"/>
    <property type="project" value="TreeGrafter"/>
</dbReference>
<evidence type="ECO:0000256" key="1">
    <source>
        <dbReference type="ARBA" id="ARBA00006206"/>
    </source>
</evidence>
<dbReference type="Gene3D" id="2.70.98.10">
    <property type="match status" value="1"/>
</dbReference>
<dbReference type="GO" id="GO:0006006">
    <property type="term" value="P:glucose metabolic process"/>
    <property type="evidence" value="ECO:0007669"/>
    <property type="project" value="TreeGrafter"/>
</dbReference>
<evidence type="ECO:0000313" key="4">
    <source>
        <dbReference type="EMBL" id="REH92783.1"/>
    </source>
</evidence>
<dbReference type="Pfam" id="PF01263">
    <property type="entry name" value="Aldose_epim"/>
    <property type="match status" value="1"/>
</dbReference>
<evidence type="ECO:0000313" key="5">
    <source>
        <dbReference type="Proteomes" id="UP000256562"/>
    </source>
</evidence>
<dbReference type="RefSeq" id="WP_116094882.1">
    <property type="nucleotide sequence ID" value="NZ_QKXN01000062.1"/>
</dbReference>
<accession>A0A3E0IMS2</accession>
<gene>
    <name evidence="4" type="ORF">DOS83_09955</name>
</gene>
<comment type="similarity">
    <text evidence="1">Belongs to the aldose epimerase family.</text>
</comment>
<dbReference type="InterPro" id="IPR014718">
    <property type="entry name" value="GH-type_carb-bd"/>
</dbReference>
<dbReference type="SUPFAM" id="SSF74650">
    <property type="entry name" value="Galactose mutarotase-like"/>
    <property type="match status" value="1"/>
</dbReference>
<name>A0A3E0IMS2_9STAP</name>
<keyword evidence="3" id="KW-0119">Carbohydrate metabolism</keyword>
<comment type="caution">
    <text evidence="4">The sequence shown here is derived from an EMBL/GenBank/DDBJ whole genome shotgun (WGS) entry which is preliminary data.</text>
</comment>
<dbReference type="Proteomes" id="UP000256562">
    <property type="component" value="Unassembled WGS sequence"/>
</dbReference>
<dbReference type="InterPro" id="IPR047215">
    <property type="entry name" value="Galactose_mutarotase-like"/>
</dbReference>
<reference evidence="4 5" key="1">
    <citation type="journal article" date="2018" name="Vet. Microbiol.">
        <title>Characterisation of Staphylococcus felis isolated from cats using whole genome sequencing.</title>
        <authorList>
            <person name="Worthing K."/>
            <person name="Pang S."/>
            <person name="Trott D.J."/>
            <person name="Abraham S."/>
            <person name="Coombs G.W."/>
            <person name="Jordan D."/>
            <person name="McIntyre L."/>
            <person name="Davies M.R."/>
            <person name="Norris J."/>
        </authorList>
    </citation>
    <scope>NUCLEOTIDE SEQUENCE [LARGE SCALE GENOMIC DNA]</scope>
    <source>
        <strain evidence="4 5">F9</strain>
    </source>
</reference>
<evidence type="ECO:0000256" key="3">
    <source>
        <dbReference type="ARBA" id="ARBA00023277"/>
    </source>
</evidence>
<sequence>MNINIEKQTNGIELIKIENASSKIVFTNFGARIVSWKIDDNNIVLGNEVEADEFYPNNPFYFGATVGRFGGRIENGTFKLNGETYQLEQNDMPHHLHGGKNGLSDKLFDYEIEEEAHCVRVIFRSQLTEEMDYYPGDIDLKVIFTYDETSTWTIEYEAIATKDTLFNPMNHVYFNLNSDNKVVDNHVLSSDKIQMFPLGDNNLPVLQPIDLVEAFGQTSVNLGELFESKDERIASQVTKVQGLDHPFEVDKGTFTLSNDILTLHVQTDTPQVVIFTLNDTTGWKSPMNIYKAHSGVTIETQSMPNDINLLGEHAHSIIKANQPFYAKTSYRIENKMS</sequence>
<dbReference type="GO" id="GO:0033499">
    <property type="term" value="P:galactose catabolic process via UDP-galactose, Leloir pathway"/>
    <property type="evidence" value="ECO:0007669"/>
    <property type="project" value="TreeGrafter"/>
</dbReference>
<evidence type="ECO:0000256" key="2">
    <source>
        <dbReference type="ARBA" id="ARBA00023235"/>
    </source>
</evidence>
<proteinExistence type="inferred from homology"/>
<dbReference type="GO" id="GO:0005737">
    <property type="term" value="C:cytoplasm"/>
    <property type="evidence" value="ECO:0007669"/>
    <property type="project" value="TreeGrafter"/>
</dbReference>
<dbReference type="InterPro" id="IPR008183">
    <property type="entry name" value="Aldose_1/G6P_1-epimerase"/>
</dbReference>
<dbReference type="EMBL" id="QKXQ01000455">
    <property type="protein sequence ID" value="REH92783.1"/>
    <property type="molecule type" value="Genomic_DNA"/>
</dbReference>
<dbReference type="GO" id="GO:0030246">
    <property type="term" value="F:carbohydrate binding"/>
    <property type="evidence" value="ECO:0007669"/>
    <property type="project" value="InterPro"/>
</dbReference>
<keyword evidence="2" id="KW-0413">Isomerase</keyword>
<dbReference type="PANTHER" id="PTHR10091">
    <property type="entry name" value="ALDOSE-1-EPIMERASE"/>
    <property type="match status" value="1"/>
</dbReference>
<dbReference type="PANTHER" id="PTHR10091:SF0">
    <property type="entry name" value="GALACTOSE MUTAROTASE"/>
    <property type="match status" value="1"/>
</dbReference>
<protein>
    <submittedName>
        <fullName evidence="4">Galactose mutarotase</fullName>
    </submittedName>
</protein>